<evidence type="ECO:0000313" key="2">
    <source>
        <dbReference type="EMBL" id="GCD78515.1"/>
    </source>
</evidence>
<evidence type="ECO:0000313" key="3">
    <source>
        <dbReference type="Proteomes" id="UP000286715"/>
    </source>
</evidence>
<proteinExistence type="predicted"/>
<dbReference type="AlphaFoldDB" id="A0A401XND6"/>
<evidence type="ECO:0000256" key="1">
    <source>
        <dbReference type="SAM" id="Phobius"/>
    </source>
</evidence>
<feature type="transmembrane region" description="Helical" evidence="1">
    <location>
        <begin position="7"/>
        <end position="25"/>
    </location>
</feature>
<keyword evidence="1" id="KW-0472">Membrane</keyword>
<dbReference type="EMBL" id="BHZE01000025">
    <property type="protein sequence ID" value="GCD78515.1"/>
    <property type="molecule type" value="Genomic_DNA"/>
</dbReference>
<sequence length="360" mass="41695">MIHRKNLIKISFFLIFCCFYFISYLNGQSILYLEFPEYGFKHKFPSGYSTFSSSKLGSTFPFVKGYSYYRQSGQSGVDIIMEIYKGDCLDPNLVLQQFEKNLRNSGNSNITFSDVKSEMYISPFGWLILKGTARSFGSNNYYHFYNLYISKDYIVAVHSYVKNDGYWDEGYGTLADKSDGSAFVPLPVKRNLSALGMSLRMQGFFVLLPISGDLTGYEFIRCSDNLTADPLFRIFLYEGNVKKRHEARVFELLAAKSQLLAFGTDSISWNAEGKRKFSRGSRSYYKYMNTFSDGKSLPLFEVYYTFTFKGKPYLVQMILPLKKELLLRGYQESNFDLEYVGRETLHWYEQGLIEILETIE</sequence>
<dbReference type="Proteomes" id="UP000286715">
    <property type="component" value="Unassembled WGS sequence"/>
</dbReference>
<organism evidence="2 3">
    <name type="scientific">Thermaurantimonas aggregans</name>
    <dbReference type="NCBI Taxonomy" id="2173829"/>
    <lineage>
        <taxon>Bacteria</taxon>
        <taxon>Pseudomonadati</taxon>
        <taxon>Bacteroidota</taxon>
        <taxon>Flavobacteriia</taxon>
        <taxon>Flavobacteriales</taxon>
        <taxon>Schleiferiaceae</taxon>
        <taxon>Thermaurantimonas</taxon>
    </lineage>
</organism>
<gene>
    <name evidence="2" type="ORF">JCM31826_19970</name>
</gene>
<name>A0A401XND6_9FLAO</name>
<protein>
    <submittedName>
        <fullName evidence="2">Uncharacterized protein</fullName>
    </submittedName>
</protein>
<accession>A0A401XND6</accession>
<dbReference type="RefSeq" id="WP_124398571.1">
    <property type="nucleotide sequence ID" value="NZ_BHZE01000025.1"/>
</dbReference>
<comment type="caution">
    <text evidence="2">The sequence shown here is derived from an EMBL/GenBank/DDBJ whole genome shotgun (WGS) entry which is preliminary data.</text>
</comment>
<reference evidence="2 3" key="1">
    <citation type="submission" date="2018-11" db="EMBL/GenBank/DDBJ databases">
        <title>Schleiferia aggregans sp. nov., a moderately thermophilic heterotrophic bacterium isolated from microbial mats at a terrestrial hot spring.</title>
        <authorList>
            <person name="Iino T."/>
            <person name="Ohkuma M."/>
            <person name="Haruta S."/>
        </authorList>
    </citation>
    <scope>NUCLEOTIDE SEQUENCE [LARGE SCALE GENOMIC DNA]</scope>
    <source>
        <strain evidence="2 3">LA</strain>
    </source>
</reference>
<keyword evidence="1" id="KW-0812">Transmembrane</keyword>
<keyword evidence="3" id="KW-1185">Reference proteome</keyword>
<keyword evidence="1" id="KW-1133">Transmembrane helix</keyword>